<feature type="domain" description="Peptidase M13 N-terminal" evidence="11">
    <location>
        <begin position="49"/>
        <end position="307"/>
    </location>
</feature>
<comment type="similarity">
    <text evidence="3">Belongs to the peptidase M13 family.</text>
</comment>
<dbReference type="GO" id="GO:0005886">
    <property type="term" value="C:plasma membrane"/>
    <property type="evidence" value="ECO:0007669"/>
    <property type="project" value="UniProtKB-SubCell"/>
</dbReference>
<keyword evidence="13" id="KW-1185">Reference proteome</keyword>
<comment type="caution">
    <text evidence="12">The sequence shown here is derived from an EMBL/GenBank/DDBJ whole genome shotgun (WGS) entry which is preliminary data.</text>
</comment>
<dbReference type="InterPro" id="IPR042089">
    <property type="entry name" value="Peptidase_M13_dom_2"/>
</dbReference>
<keyword evidence="4" id="KW-0645">Protease</keyword>
<dbReference type="InterPro" id="IPR000718">
    <property type="entry name" value="Peptidase_M13"/>
</dbReference>
<dbReference type="Pfam" id="PF01431">
    <property type="entry name" value="Peptidase_M13"/>
    <property type="match status" value="1"/>
</dbReference>
<dbReference type="Proteomes" id="UP001329430">
    <property type="component" value="Chromosome 2"/>
</dbReference>
<evidence type="ECO:0000256" key="8">
    <source>
        <dbReference type="ARBA" id="ARBA00023049"/>
    </source>
</evidence>
<dbReference type="EMBL" id="JAVRBK010000002">
    <property type="protein sequence ID" value="KAK5647882.1"/>
    <property type="molecule type" value="Genomic_DNA"/>
</dbReference>
<gene>
    <name evidence="12" type="ORF">RI129_002774</name>
</gene>
<evidence type="ECO:0000256" key="4">
    <source>
        <dbReference type="ARBA" id="ARBA00022670"/>
    </source>
</evidence>
<dbReference type="InterPro" id="IPR018497">
    <property type="entry name" value="Peptidase_M13_C"/>
</dbReference>
<evidence type="ECO:0000259" key="11">
    <source>
        <dbReference type="Pfam" id="PF05649"/>
    </source>
</evidence>
<dbReference type="PROSITE" id="PS51885">
    <property type="entry name" value="NEPRILYSIN"/>
    <property type="match status" value="1"/>
</dbReference>
<keyword evidence="5" id="KW-0479">Metal-binding</keyword>
<dbReference type="SUPFAM" id="SSF55486">
    <property type="entry name" value="Metalloproteases ('zincins'), catalytic domain"/>
    <property type="match status" value="1"/>
</dbReference>
<feature type="domain" description="Peptidase M13 N-terminal" evidence="11">
    <location>
        <begin position="308"/>
        <end position="372"/>
    </location>
</feature>
<evidence type="ECO:0000256" key="7">
    <source>
        <dbReference type="ARBA" id="ARBA00022833"/>
    </source>
</evidence>
<evidence type="ECO:0000259" key="10">
    <source>
        <dbReference type="Pfam" id="PF01431"/>
    </source>
</evidence>
<keyword evidence="6" id="KW-0378">Hydrolase</keyword>
<evidence type="ECO:0000256" key="3">
    <source>
        <dbReference type="ARBA" id="ARBA00007357"/>
    </source>
</evidence>
<keyword evidence="9" id="KW-0732">Signal</keyword>
<reference evidence="12 13" key="1">
    <citation type="journal article" date="2024" name="Insects">
        <title>An Improved Chromosome-Level Genome Assembly of the Firefly Pyrocoelia pectoralis.</title>
        <authorList>
            <person name="Fu X."/>
            <person name="Meyer-Rochow V.B."/>
            <person name="Ballantyne L."/>
            <person name="Zhu X."/>
        </authorList>
    </citation>
    <scope>NUCLEOTIDE SEQUENCE [LARGE SCALE GENOMIC DNA]</scope>
    <source>
        <strain evidence="12">XCY_ONT2</strain>
    </source>
</reference>
<comment type="subcellular location">
    <subcellularLocation>
        <location evidence="2">Cell membrane</location>
        <topology evidence="2">Single-pass type II membrane protein</topology>
    </subcellularLocation>
</comment>
<dbReference type="GO" id="GO:0004222">
    <property type="term" value="F:metalloendopeptidase activity"/>
    <property type="evidence" value="ECO:0007669"/>
    <property type="project" value="InterPro"/>
</dbReference>
<sequence length="636" mass="72373">MILKTLIVFLCATLTMSLYLKQAPTMCNTPVCFNATDYIRSGLDESVNPCDNFYAFTCNNYVKEGVVFHNEFNTINNDQSNKLIALLSEVRDKNGSFKSKSAELIHRLNNDCGESNYKMQLALDKAKEILEEFGGWVAANEGDLPKVDWTDIAFKLSANGLNANIFLPLSITRNIYDKEKHALVITGPPSALAYSHILEQDFDETDLRSYINTIVRWATVIGATNVSYAEEEAKKIIDVERKLSQIQQEVNFDQMSVSELQTKYPAISWKTYLSKVTNIDINDDDAVLYPVECLSKIYDILSTTPQRLSIAVSALYVRKYIPKETKQQTIEAVENVKSSFLSLIQGNKWVDDATKNAAIKKIEHMYDHVAYPDELLDDKLVDKYYEPVEYKENFLEFLSSISKNTNNATYSKFRTVPKRDDWESHTPVVSVSAKYNPFSNAILIAAGIISNPFYNPNFPNYMNYASMGTVVGHEINHGLSGTGLEYDENGLKRFWASDQALAKFNETSHCLHSQYVQAHNDEAMASRTNNEDQADATGVIAGYFAYQSWTQSHPDEGRLPSLGKYTPNQLFWISYGRYWCAVESEQYLNYFLKTSIHSRQMYRVQIPLMNSEEFSKDFNCPSGSKMNPVKKCKIWN</sequence>
<evidence type="ECO:0000256" key="5">
    <source>
        <dbReference type="ARBA" id="ARBA00022723"/>
    </source>
</evidence>
<dbReference type="Gene3D" id="1.10.1380.10">
    <property type="entry name" value="Neutral endopeptidase , domain2"/>
    <property type="match status" value="2"/>
</dbReference>
<dbReference type="PANTHER" id="PTHR11733:SF167">
    <property type="entry name" value="FI17812P1-RELATED"/>
    <property type="match status" value="1"/>
</dbReference>
<name>A0AAN7ZLW8_9COLE</name>
<dbReference type="Pfam" id="PF05649">
    <property type="entry name" value="Peptidase_M13_N"/>
    <property type="match status" value="2"/>
</dbReference>
<evidence type="ECO:0000313" key="12">
    <source>
        <dbReference type="EMBL" id="KAK5647882.1"/>
    </source>
</evidence>
<dbReference type="InterPro" id="IPR008753">
    <property type="entry name" value="Peptidase_M13_N"/>
</dbReference>
<feature type="domain" description="Peptidase M13 C-terminal" evidence="10">
    <location>
        <begin position="433"/>
        <end position="634"/>
    </location>
</feature>
<accession>A0AAN7ZLW8</accession>
<feature type="chain" id="PRO_5042924504" evidence="9">
    <location>
        <begin position="18"/>
        <end position="636"/>
    </location>
</feature>
<dbReference type="InterPro" id="IPR024079">
    <property type="entry name" value="MetalloPept_cat_dom_sf"/>
</dbReference>
<evidence type="ECO:0000256" key="1">
    <source>
        <dbReference type="ARBA" id="ARBA00001947"/>
    </source>
</evidence>
<evidence type="ECO:0000256" key="6">
    <source>
        <dbReference type="ARBA" id="ARBA00022801"/>
    </source>
</evidence>
<evidence type="ECO:0000256" key="9">
    <source>
        <dbReference type="SAM" id="SignalP"/>
    </source>
</evidence>
<organism evidence="12 13">
    <name type="scientific">Pyrocoelia pectoralis</name>
    <dbReference type="NCBI Taxonomy" id="417401"/>
    <lineage>
        <taxon>Eukaryota</taxon>
        <taxon>Metazoa</taxon>
        <taxon>Ecdysozoa</taxon>
        <taxon>Arthropoda</taxon>
        <taxon>Hexapoda</taxon>
        <taxon>Insecta</taxon>
        <taxon>Pterygota</taxon>
        <taxon>Neoptera</taxon>
        <taxon>Endopterygota</taxon>
        <taxon>Coleoptera</taxon>
        <taxon>Polyphaga</taxon>
        <taxon>Elateriformia</taxon>
        <taxon>Elateroidea</taxon>
        <taxon>Lampyridae</taxon>
        <taxon>Lampyrinae</taxon>
        <taxon>Pyrocoelia</taxon>
    </lineage>
</organism>
<evidence type="ECO:0000256" key="2">
    <source>
        <dbReference type="ARBA" id="ARBA00004401"/>
    </source>
</evidence>
<dbReference type="AlphaFoldDB" id="A0AAN7ZLW8"/>
<dbReference type="GO" id="GO:0016485">
    <property type="term" value="P:protein processing"/>
    <property type="evidence" value="ECO:0007669"/>
    <property type="project" value="TreeGrafter"/>
</dbReference>
<dbReference type="PANTHER" id="PTHR11733">
    <property type="entry name" value="ZINC METALLOPROTEASE FAMILY M13 NEPRILYSIN-RELATED"/>
    <property type="match status" value="1"/>
</dbReference>
<dbReference type="GO" id="GO:0046872">
    <property type="term" value="F:metal ion binding"/>
    <property type="evidence" value="ECO:0007669"/>
    <property type="project" value="UniProtKB-KW"/>
</dbReference>
<keyword evidence="7" id="KW-0862">Zinc</keyword>
<dbReference type="CDD" id="cd08662">
    <property type="entry name" value="M13"/>
    <property type="match status" value="1"/>
</dbReference>
<dbReference type="PRINTS" id="PR00786">
    <property type="entry name" value="NEPRILYSIN"/>
</dbReference>
<keyword evidence="8" id="KW-0482">Metalloprotease</keyword>
<proteinExistence type="inferred from homology"/>
<comment type="cofactor">
    <cofactor evidence="1">
        <name>Zn(2+)</name>
        <dbReference type="ChEBI" id="CHEBI:29105"/>
    </cofactor>
</comment>
<evidence type="ECO:0000313" key="13">
    <source>
        <dbReference type="Proteomes" id="UP001329430"/>
    </source>
</evidence>
<dbReference type="Gene3D" id="3.40.390.10">
    <property type="entry name" value="Collagenase (Catalytic Domain)"/>
    <property type="match status" value="2"/>
</dbReference>
<feature type="signal peptide" evidence="9">
    <location>
        <begin position="1"/>
        <end position="17"/>
    </location>
</feature>
<protein>
    <submittedName>
        <fullName evidence="12">Uncharacterized protein</fullName>
    </submittedName>
</protein>